<reference evidence="1 2" key="1">
    <citation type="submission" date="2020-08" db="EMBL/GenBank/DDBJ databases">
        <authorList>
            <person name="Mo P."/>
        </authorList>
    </citation>
    <scope>NUCLEOTIDE SEQUENCE [LARGE SCALE GENOMIC DNA]</scope>
    <source>
        <strain evidence="1 2">CGMCC 4.1532</strain>
    </source>
</reference>
<dbReference type="KEGG" id="ppel:H6H00_15295"/>
<accession>A0A7G7MQP4</accession>
<gene>
    <name evidence="1" type="ORF">H6H00_15295</name>
</gene>
<name>A0A7G7MQP4_9PSEU</name>
<dbReference type="AlphaFoldDB" id="A0A7G7MQP4"/>
<protein>
    <submittedName>
        <fullName evidence="1">Uncharacterized protein</fullName>
    </submittedName>
</protein>
<keyword evidence="2" id="KW-1185">Reference proteome</keyword>
<dbReference type="Proteomes" id="UP000515728">
    <property type="component" value="Chromosome"/>
</dbReference>
<sequence>MNRSAPLLTLGAVAVLGGALLAVDVLTDPGAAAPVPAAAAAPAAVPEPAVPEPAVAEPEPPAVVESVWAGRSAGNEVTVAVAVKDGRAVAYVCDGDRVEAWLEGTLTGADLALTGADGAVLTGSADAAAVLGSVSAGGGTWPFAATVVQAPDGLYDGRANVDGVAVRIGWISVDGTVTGGARAAGEVVAAPPLDPAAPDAVVLDGAPVTVTAVDGASEGVSR</sequence>
<evidence type="ECO:0000313" key="1">
    <source>
        <dbReference type="EMBL" id="QNG55105.1"/>
    </source>
</evidence>
<organism evidence="1 2">
    <name type="scientific">Pseudonocardia petroleophila</name>
    <dbReference type="NCBI Taxonomy" id="37331"/>
    <lineage>
        <taxon>Bacteria</taxon>
        <taxon>Bacillati</taxon>
        <taxon>Actinomycetota</taxon>
        <taxon>Actinomycetes</taxon>
        <taxon>Pseudonocardiales</taxon>
        <taxon>Pseudonocardiaceae</taxon>
        <taxon>Pseudonocardia</taxon>
    </lineage>
</organism>
<dbReference type="RefSeq" id="WP_185721903.1">
    <property type="nucleotide sequence ID" value="NZ_BAAAWI010000001.1"/>
</dbReference>
<proteinExistence type="predicted"/>
<evidence type="ECO:0000313" key="2">
    <source>
        <dbReference type="Proteomes" id="UP000515728"/>
    </source>
</evidence>
<dbReference type="EMBL" id="CP060131">
    <property type="protein sequence ID" value="QNG55105.1"/>
    <property type="molecule type" value="Genomic_DNA"/>
</dbReference>